<dbReference type="EMBL" id="GL767847">
    <property type="protein sequence ID" value="EFZ12960.1"/>
    <property type="molecule type" value="Genomic_DNA"/>
</dbReference>
<proteinExistence type="predicted"/>
<gene>
    <name evidence="1" type="ORF">SINV_03651</name>
</gene>
<accession>E9J2J5</accession>
<reference evidence="1" key="1">
    <citation type="journal article" date="2011" name="Proc. Natl. Acad. Sci. U.S.A.">
        <title>The genome of the fire ant Solenopsis invicta.</title>
        <authorList>
            <person name="Wurm Y."/>
            <person name="Wang J."/>
            <person name="Riba-Grognuz O."/>
            <person name="Corona M."/>
            <person name="Nygaard S."/>
            <person name="Hunt B.G."/>
            <person name="Ingram K.K."/>
            <person name="Falquet L."/>
            <person name="Nipitwattanaphon M."/>
            <person name="Gotzek D."/>
            <person name="Dijkstra M.B."/>
            <person name="Oettler J."/>
            <person name="Comtesse F."/>
            <person name="Shih C.J."/>
            <person name="Wu W.J."/>
            <person name="Yang C.C."/>
            <person name="Thomas J."/>
            <person name="Beaudoing E."/>
            <person name="Pradervand S."/>
            <person name="Flegel V."/>
            <person name="Cook E.D."/>
            <person name="Fabbretti R."/>
            <person name="Stockinger H."/>
            <person name="Long L."/>
            <person name="Farmerie W.G."/>
            <person name="Oakey J."/>
            <person name="Boomsma J.J."/>
            <person name="Pamilo P."/>
            <person name="Yi S.V."/>
            <person name="Heinze J."/>
            <person name="Goodisman M.A."/>
            <person name="Farinelli L."/>
            <person name="Harshman K."/>
            <person name="Hulo N."/>
            <person name="Cerutti L."/>
            <person name="Xenarios I."/>
            <person name="Shoemaker D."/>
            <person name="Keller L."/>
        </authorList>
    </citation>
    <scope>NUCLEOTIDE SEQUENCE [LARGE SCALE GENOMIC DNA]</scope>
</reference>
<name>E9J2J5_SOLIN</name>
<dbReference type="AlphaFoldDB" id="E9J2J5"/>
<sequence length="118" mass="13414">MAFAKALTAFTAKMNNDCSSEDKMVTFQFLETKMSELDTVHSAYNQAFFQSDLDKEVIPKELESDDAYKTQYLTAKIKVTLRKSAIPKDGLSMRVANITKTSKFPRLELLKFSSNIKE</sequence>
<dbReference type="KEGG" id="soc:105201496"/>
<organism>
    <name type="scientific">Solenopsis invicta</name>
    <name type="common">Red imported fire ant</name>
    <name type="synonym">Solenopsis wagneri</name>
    <dbReference type="NCBI Taxonomy" id="13686"/>
    <lineage>
        <taxon>Eukaryota</taxon>
        <taxon>Metazoa</taxon>
        <taxon>Ecdysozoa</taxon>
        <taxon>Arthropoda</taxon>
        <taxon>Hexapoda</taxon>
        <taxon>Insecta</taxon>
        <taxon>Pterygota</taxon>
        <taxon>Neoptera</taxon>
        <taxon>Endopterygota</taxon>
        <taxon>Hymenoptera</taxon>
        <taxon>Apocrita</taxon>
        <taxon>Aculeata</taxon>
        <taxon>Formicoidea</taxon>
        <taxon>Formicidae</taxon>
        <taxon>Myrmicinae</taxon>
        <taxon>Solenopsis</taxon>
    </lineage>
</organism>
<feature type="non-terminal residue" evidence="1">
    <location>
        <position position="118"/>
    </location>
</feature>
<dbReference type="HOGENOM" id="CLU_2076052_0_0_1"/>
<evidence type="ECO:0000313" key="1">
    <source>
        <dbReference type="EMBL" id="EFZ12960.1"/>
    </source>
</evidence>
<protein>
    <submittedName>
        <fullName evidence="1">Uncharacterized protein</fullName>
    </submittedName>
</protein>